<protein>
    <submittedName>
        <fullName evidence="3">IS110 family transposase</fullName>
    </submittedName>
</protein>
<accession>A0ABV5WX72</accession>
<evidence type="ECO:0000259" key="1">
    <source>
        <dbReference type="Pfam" id="PF01548"/>
    </source>
</evidence>
<gene>
    <name evidence="3" type="ORF">ACFFLI_12900</name>
</gene>
<comment type="caution">
    <text evidence="3">The sequence shown here is derived from an EMBL/GenBank/DDBJ whole genome shotgun (WGS) entry which is preliminary data.</text>
</comment>
<dbReference type="RefSeq" id="WP_137643800.1">
    <property type="nucleotide sequence ID" value="NZ_BJEA01000035.1"/>
</dbReference>
<sequence length="413" mass="47266">MQIVFGIDISSESATVAIANSVEENGKSERMLLKEYKIDSNKVGFSRLLRDLHNFTDPQIIFEATGVYSRRFRAFLNRNEYKFTELNPLQAKLDLHDTFRHQKTDSNDARDLAFSQCIKHRLVTVQEHPVYLDLRDDERFYQQLTCDVVRKKNELERALQLVFPGIQGVYSDTYGENLCRTLQLFPHPNLVLAESLDSLTTKLQKGLAKKLSRKVCQRYAQRLMDAAKQSSPAIEPSSCILDQTRYYGQALLALATKQAEVINRMVKKAKEAKLPELAIYQSIPGIGLKTAVCLTAELGDLHRFTSSSKINAYVGIDLVVYESGNYRGERHITKHGNPYARKLLFRTVDSILSVTKKFQSCHIADFYRRKKESSGNKPATKKIHIATIGRLLRTMYHLVLHNQEYNYKIATTH</sequence>
<reference evidence="3 4" key="1">
    <citation type="submission" date="2024-09" db="EMBL/GenBank/DDBJ databases">
        <authorList>
            <person name="Sun Q."/>
            <person name="Mori K."/>
        </authorList>
    </citation>
    <scope>NUCLEOTIDE SEQUENCE [LARGE SCALE GENOMIC DNA]</scope>
    <source>
        <strain evidence="3 4">TBRC 4576</strain>
    </source>
</reference>
<evidence type="ECO:0000313" key="4">
    <source>
        <dbReference type="Proteomes" id="UP001589691"/>
    </source>
</evidence>
<dbReference type="InterPro" id="IPR003346">
    <property type="entry name" value="Transposase_20"/>
</dbReference>
<dbReference type="EMBL" id="JBHLZY010000038">
    <property type="protein sequence ID" value="MFB9770750.1"/>
    <property type="molecule type" value="Genomic_DNA"/>
</dbReference>
<keyword evidence="4" id="KW-1185">Reference proteome</keyword>
<dbReference type="PANTHER" id="PTHR33055:SF17">
    <property type="entry name" value="THIRD ORF IN TRANSPOSON ISC1491"/>
    <property type="match status" value="1"/>
</dbReference>
<dbReference type="NCBIfam" id="NF033542">
    <property type="entry name" value="transpos_IS110"/>
    <property type="match status" value="1"/>
</dbReference>
<dbReference type="InterPro" id="IPR002525">
    <property type="entry name" value="Transp_IS110-like_N"/>
</dbReference>
<feature type="domain" description="Transposase IS116/IS110/IS902 C-terminal" evidence="2">
    <location>
        <begin position="281"/>
        <end position="359"/>
    </location>
</feature>
<dbReference type="Proteomes" id="UP001589691">
    <property type="component" value="Unassembled WGS sequence"/>
</dbReference>
<proteinExistence type="predicted"/>
<organism evidence="3 4">
    <name type="scientific">Lactiplantibacillus modestisalitolerans</name>
    <dbReference type="NCBI Taxonomy" id="1457219"/>
    <lineage>
        <taxon>Bacteria</taxon>
        <taxon>Bacillati</taxon>
        <taxon>Bacillota</taxon>
        <taxon>Bacilli</taxon>
        <taxon>Lactobacillales</taxon>
        <taxon>Lactobacillaceae</taxon>
        <taxon>Lactiplantibacillus</taxon>
    </lineage>
</organism>
<evidence type="ECO:0000259" key="2">
    <source>
        <dbReference type="Pfam" id="PF02371"/>
    </source>
</evidence>
<evidence type="ECO:0000313" key="3">
    <source>
        <dbReference type="EMBL" id="MFB9770750.1"/>
    </source>
</evidence>
<feature type="domain" description="Transposase IS110-like N-terminal" evidence="1">
    <location>
        <begin position="6"/>
        <end position="164"/>
    </location>
</feature>
<dbReference type="Pfam" id="PF01548">
    <property type="entry name" value="DEDD_Tnp_IS110"/>
    <property type="match status" value="1"/>
</dbReference>
<dbReference type="InterPro" id="IPR047650">
    <property type="entry name" value="Transpos_IS110"/>
</dbReference>
<dbReference type="Pfam" id="PF02371">
    <property type="entry name" value="Transposase_20"/>
    <property type="match status" value="1"/>
</dbReference>
<dbReference type="PANTHER" id="PTHR33055">
    <property type="entry name" value="TRANSPOSASE FOR INSERTION SEQUENCE ELEMENT IS1111A"/>
    <property type="match status" value="1"/>
</dbReference>
<name>A0ABV5WX72_9LACO</name>